<dbReference type="OrthoDB" id="5139479at2759"/>
<accession>A0A6A6RVZ5</accession>
<proteinExistence type="predicted"/>
<keyword evidence="2" id="KW-1185">Reference proteome</keyword>
<dbReference type="AlphaFoldDB" id="A0A6A6RVZ5"/>
<sequence>MVLIPGPGIILLADITQKNVFFPVLSMPVTGGLAIYDPTIAEVYHTKWGPEIGKLVKSTLRDRSISWPIDPMGQACKSSKGCESYILAGPYQTITPWPFTNETEGVDAFRLVNAPFYAVELWNPGPEDEVLFDAKTDCELYGGFDAKNEYSTMVCIAQTRVDDVLAAG</sequence>
<evidence type="ECO:0000313" key="2">
    <source>
        <dbReference type="Proteomes" id="UP000799753"/>
    </source>
</evidence>
<organism evidence="1 2">
    <name type="scientific">Massarina eburnea CBS 473.64</name>
    <dbReference type="NCBI Taxonomy" id="1395130"/>
    <lineage>
        <taxon>Eukaryota</taxon>
        <taxon>Fungi</taxon>
        <taxon>Dikarya</taxon>
        <taxon>Ascomycota</taxon>
        <taxon>Pezizomycotina</taxon>
        <taxon>Dothideomycetes</taxon>
        <taxon>Pleosporomycetidae</taxon>
        <taxon>Pleosporales</taxon>
        <taxon>Massarineae</taxon>
        <taxon>Massarinaceae</taxon>
        <taxon>Massarina</taxon>
    </lineage>
</organism>
<evidence type="ECO:0000313" key="1">
    <source>
        <dbReference type="EMBL" id="KAF2638593.1"/>
    </source>
</evidence>
<dbReference type="Proteomes" id="UP000799753">
    <property type="component" value="Unassembled WGS sequence"/>
</dbReference>
<dbReference type="EMBL" id="MU006789">
    <property type="protein sequence ID" value="KAF2638593.1"/>
    <property type="molecule type" value="Genomic_DNA"/>
</dbReference>
<reference evidence="1" key="1">
    <citation type="journal article" date="2020" name="Stud. Mycol.">
        <title>101 Dothideomycetes genomes: a test case for predicting lifestyles and emergence of pathogens.</title>
        <authorList>
            <person name="Haridas S."/>
            <person name="Albert R."/>
            <person name="Binder M."/>
            <person name="Bloem J."/>
            <person name="Labutti K."/>
            <person name="Salamov A."/>
            <person name="Andreopoulos B."/>
            <person name="Baker S."/>
            <person name="Barry K."/>
            <person name="Bills G."/>
            <person name="Bluhm B."/>
            <person name="Cannon C."/>
            <person name="Castanera R."/>
            <person name="Culley D."/>
            <person name="Daum C."/>
            <person name="Ezra D."/>
            <person name="Gonzalez J."/>
            <person name="Henrissat B."/>
            <person name="Kuo A."/>
            <person name="Liang C."/>
            <person name="Lipzen A."/>
            <person name="Lutzoni F."/>
            <person name="Magnuson J."/>
            <person name="Mondo S."/>
            <person name="Nolan M."/>
            <person name="Ohm R."/>
            <person name="Pangilinan J."/>
            <person name="Park H.-J."/>
            <person name="Ramirez L."/>
            <person name="Alfaro M."/>
            <person name="Sun H."/>
            <person name="Tritt A."/>
            <person name="Yoshinaga Y."/>
            <person name="Zwiers L.-H."/>
            <person name="Turgeon B."/>
            <person name="Goodwin S."/>
            <person name="Spatafora J."/>
            <person name="Crous P."/>
            <person name="Grigoriev I."/>
        </authorList>
    </citation>
    <scope>NUCLEOTIDE SEQUENCE</scope>
    <source>
        <strain evidence="1">CBS 473.64</strain>
    </source>
</reference>
<name>A0A6A6RVZ5_9PLEO</name>
<gene>
    <name evidence="1" type="ORF">P280DRAFT_74644</name>
</gene>
<protein>
    <submittedName>
        <fullName evidence="1">Uncharacterized protein</fullName>
    </submittedName>
</protein>